<evidence type="ECO:0000313" key="8">
    <source>
        <dbReference type="Proteomes" id="UP001176517"/>
    </source>
</evidence>
<comment type="subunit">
    <text evidence="5">Component of the eukaryotic translation initiation factor 3 (eIF-3) complex.</text>
</comment>
<evidence type="ECO:0000313" key="7">
    <source>
        <dbReference type="EMBL" id="KAK0555925.1"/>
    </source>
</evidence>
<dbReference type="GO" id="GO:0001732">
    <property type="term" value="P:formation of cytoplasmic translation initiation complex"/>
    <property type="evidence" value="ECO:0007669"/>
    <property type="project" value="UniProtKB-UniRule"/>
</dbReference>
<dbReference type="Pfam" id="PF18005">
    <property type="entry name" value="eIF3m_C_helix"/>
    <property type="match status" value="1"/>
</dbReference>
<keyword evidence="8" id="KW-1185">Reference proteome</keyword>
<gene>
    <name evidence="7" type="ORF">OC846_001477</name>
</gene>
<keyword evidence="3 5" id="KW-0396">Initiation factor</keyword>
<dbReference type="Proteomes" id="UP001176517">
    <property type="component" value="Unassembled WGS sequence"/>
</dbReference>
<comment type="function">
    <text evidence="5">Component of the eukaryotic translation initiation factor 3 (eIF-3) complex, which is involved in protein synthesis of a specialized repertoire of mRNAs and, together with other initiation factors, stimulates binding of mRNA and methionyl-tRNAi to the 40S ribosome. The eIF-3 complex specifically targets and initiates translation of a subset of mRNAs involved in cell proliferation.</text>
</comment>
<protein>
    <recommendedName>
        <fullName evidence="5">Eukaryotic translation initiation factor 3 subunit M</fullName>
        <shortName evidence="5">eIF3m</shortName>
    </recommendedName>
</protein>
<dbReference type="GO" id="GO:0033290">
    <property type="term" value="C:eukaryotic 48S preinitiation complex"/>
    <property type="evidence" value="ECO:0007669"/>
    <property type="project" value="UniProtKB-UniRule"/>
</dbReference>
<evidence type="ECO:0000256" key="2">
    <source>
        <dbReference type="ARBA" id="ARBA00022490"/>
    </source>
</evidence>
<dbReference type="EMBL" id="JAPDMZ010000022">
    <property type="protein sequence ID" value="KAK0555925.1"/>
    <property type="molecule type" value="Genomic_DNA"/>
</dbReference>
<evidence type="ECO:0000256" key="1">
    <source>
        <dbReference type="ARBA" id="ARBA00008482"/>
    </source>
</evidence>
<dbReference type="PANTHER" id="PTHR15350:SF2">
    <property type="entry name" value="EUKARYOTIC TRANSLATION INITIATION FACTOR 3 SUBUNIT M"/>
    <property type="match status" value="1"/>
</dbReference>
<sequence>MASEAAAGTATTGAAVPVGIVSDSITVLVDGSFTDHIVELAPFFARSVQPATPEGRQAFVDDVRAKVEAASGAENALDADAAKRIEILKHVVSQLKALPEPATDRELEGGFNLLLALILTSPALTTSSSSRTADGELSQQQTEVLTTLTQLVASSSSSTTSAAADKSIAKYRILTNFFNALPARSSARLDIFLSLLSLAASSDDLDMLSSSSSYAHHAAASSSTLPIDNAATVEGSSASSVLLNSLPIWLASWNLDDAKKADVLKQVSKLLLKRTNDDDAADEDPDSESAARTLAFHKLFLRFLDATPSAAAAGGDDAAVTTLALALRLPNVFDFASLLESRSIQELKNSQPALWSLLVEVVLSPGGRGKRWDAWKASNAGVLEKIGVPEAVLVRKIRLLDIASLCASQVYSDAALASAASLSVSDTNAGADAAVAKQASPAEVPYSLIASSALASEPESDVETWVIDVIRAGLVSGKLSQVNEVFRVYRVSSLVPLSSETQEVFGKRHWEVLERKLVAWRDSVSRMLDTLGNAARQQQAAVAAAANAGAEQAVQQAQTVN</sequence>
<dbReference type="GO" id="GO:0003743">
    <property type="term" value="F:translation initiation factor activity"/>
    <property type="evidence" value="ECO:0007669"/>
    <property type="project" value="UniProtKB-UniRule"/>
</dbReference>
<dbReference type="InterPro" id="IPR027528">
    <property type="entry name" value="eIF3m"/>
</dbReference>
<comment type="similarity">
    <text evidence="1">Belongs to the CSN7/EIF3M family. CSN7 subfamily.</text>
</comment>
<name>A0AAN6JTQ5_9BASI</name>
<accession>A0AAN6JTQ5</accession>
<dbReference type="HAMAP" id="MF_03012">
    <property type="entry name" value="eIF3m"/>
    <property type="match status" value="1"/>
</dbReference>
<dbReference type="PANTHER" id="PTHR15350">
    <property type="entry name" value="COP9 SIGNALOSOME COMPLEX SUBUNIT 7/DENDRITIC CELL PROTEIN GA17"/>
    <property type="match status" value="1"/>
</dbReference>
<dbReference type="InterPro" id="IPR040750">
    <property type="entry name" value="eIF3m_C_helix"/>
</dbReference>
<dbReference type="AlphaFoldDB" id="A0AAN6JTQ5"/>
<proteinExistence type="inferred from homology"/>
<dbReference type="InterPro" id="IPR045237">
    <property type="entry name" value="COPS7/eIF3m"/>
</dbReference>
<organism evidence="7 8">
    <name type="scientific">Tilletia horrida</name>
    <dbReference type="NCBI Taxonomy" id="155126"/>
    <lineage>
        <taxon>Eukaryota</taxon>
        <taxon>Fungi</taxon>
        <taxon>Dikarya</taxon>
        <taxon>Basidiomycota</taxon>
        <taxon>Ustilaginomycotina</taxon>
        <taxon>Exobasidiomycetes</taxon>
        <taxon>Tilletiales</taxon>
        <taxon>Tilletiaceae</taxon>
        <taxon>Tilletia</taxon>
    </lineage>
</organism>
<reference evidence="7" key="1">
    <citation type="journal article" date="2023" name="PhytoFront">
        <title>Draft Genome Resources of Seven Strains of Tilletia horrida, Causal Agent of Kernel Smut of Rice.</title>
        <authorList>
            <person name="Khanal S."/>
            <person name="Antony Babu S."/>
            <person name="Zhou X.G."/>
        </authorList>
    </citation>
    <scope>NUCLEOTIDE SEQUENCE</scope>
    <source>
        <strain evidence="7">TX6</strain>
    </source>
</reference>
<evidence type="ECO:0000256" key="5">
    <source>
        <dbReference type="HAMAP-Rule" id="MF_03012"/>
    </source>
</evidence>
<comment type="caution">
    <text evidence="7">The sequence shown here is derived from an EMBL/GenBank/DDBJ whole genome shotgun (WGS) entry which is preliminary data.</text>
</comment>
<comment type="subcellular location">
    <subcellularLocation>
        <location evidence="5">Cytoplasm</location>
    </subcellularLocation>
</comment>
<evidence type="ECO:0000256" key="3">
    <source>
        <dbReference type="ARBA" id="ARBA00022540"/>
    </source>
</evidence>
<comment type="similarity">
    <text evidence="5">Belongs to the eIF-3 subunit M family.</text>
</comment>
<feature type="domain" description="PCI" evidence="6">
    <location>
        <begin position="292"/>
        <end position="493"/>
    </location>
</feature>
<keyword evidence="4 5" id="KW-0648">Protein biosynthesis</keyword>
<dbReference type="InterPro" id="IPR000717">
    <property type="entry name" value="PCI_dom"/>
</dbReference>
<dbReference type="GO" id="GO:0071541">
    <property type="term" value="C:eukaryotic translation initiation factor 3 complex, eIF3m"/>
    <property type="evidence" value="ECO:0007669"/>
    <property type="project" value="UniProtKB-UniRule"/>
</dbReference>
<evidence type="ECO:0000256" key="4">
    <source>
        <dbReference type="ARBA" id="ARBA00022917"/>
    </source>
</evidence>
<dbReference type="PROSITE" id="PS50250">
    <property type="entry name" value="PCI"/>
    <property type="match status" value="1"/>
</dbReference>
<keyword evidence="2 5" id="KW-0963">Cytoplasm</keyword>
<dbReference type="GO" id="GO:0016282">
    <property type="term" value="C:eukaryotic 43S preinitiation complex"/>
    <property type="evidence" value="ECO:0007669"/>
    <property type="project" value="UniProtKB-UniRule"/>
</dbReference>
<evidence type="ECO:0000259" key="6">
    <source>
        <dbReference type="PROSITE" id="PS50250"/>
    </source>
</evidence>